<dbReference type="Pfam" id="PF03891">
    <property type="entry name" value="DUF333"/>
    <property type="match status" value="1"/>
</dbReference>
<dbReference type="EMBL" id="JAUTBL010000002">
    <property type="protein sequence ID" value="MDQ1186939.1"/>
    <property type="molecule type" value="Genomic_DNA"/>
</dbReference>
<dbReference type="Proteomes" id="UP001255601">
    <property type="component" value="Unassembled WGS sequence"/>
</dbReference>
<sequence length="85" mass="9163">MKKILVAVSFSATVFALASSAMAMSNPASDFCEEMGGRSVSAKLSSGDEIGLCYLAKDKIVEEWTLFRMFDGEVPSESENPFLGK</sequence>
<reference evidence="3" key="1">
    <citation type="submission" date="2023-08" db="EMBL/GenBank/DDBJ databases">
        <title>Functional and genomic diversity of the sorghum phyllosphere microbiome.</title>
        <authorList>
            <person name="Shade A."/>
        </authorList>
    </citation>
    <scope>NUCLEOTIDE SEQUENCE</scope>
    <source>
        <strain evidence="3">SORGH_AS_0974</strain>
        <strain evidence="2 4">SORGH_AS_1126</strain>
    </source>
</reference>
<evidence type="ECO:0000313" key="5">
    <source>
        <dbReference type="Proteomes" id="UP001255601"/>
    </source>
</evidence>
<dbReference type="InterPro" id="IPR005590">
    <property type="entry name" value="DUF333"/>
</dbReference>
<proteinExistence type="predicted"/>
<accession>A0AAJ2BI64</accession>
<keyword evidence="4" id="KW-1185">Reference proteome</keyword>
<evidence type="ECO:0000313" key="4">
    <source>
        <dbReference type="Proteomes" id="UP001224781"/>
    </source>
</evidence>
<name>A0AAJ2BI64_9HYPH</name>
<organism evidence="3 5">
    <name type="scientific">Agrobacterium larrymoorei</name>
    <dbReference type="NCBI Taxonomy" id="160699"/>
    <lineage>
        <taxon>Bacteria</taxon>
        <taxon>Pseudomonadati</taxon>
        <taxon>Pseudomonadota</taxon>
        <taxon>Alphaproteobacteria</taxon>
        <taxon>Hyphomicrobiales</taxon>
        <taxon>Rhizobiaceae</taxon>
        <taxon>Rhizobium/Agrobacterium group</taxon>
        <taxon>Agrobacterium</taxon>
    </lineage>
</organism>
<dbReference type="RefSeq" id="WP_306934215.1">
    <property type="nucleotide sequence ID" value="NZ_JAUTBL010000002.1"/>
</dbReference>
<evidence type="ECO:0000256" key="1">
    <source>
        <dbReference type="SAM" id="SignalP"/>
    </source>
</evidence>
<evidence type="ECO:0000313" key="3">
    <source>
        <dbReference type="EMBL" id="MDR6103219.1"/>
    </source>
</evidence>
<protein>
    <submittedName>
        <fullName evidence="3">Hemolysin</fullName>
    </submittedName>
</protein>
<dbReference type="EMBL" id="JAVIZC010000003">
    <property type="protein sequence ID" value="MDR6103219.1"/>
    <property type="molecule type" value="Genomic_DNA"/>
</dbReference>
<gene>
    <name evidence="3" type="ORF">QE369_003416</name>
    <name evidence="2" type="ORF">QE408_004082</name>
</gene>
<dbReference type="Proteomes" id="UP001224781">
    <property type="component" value="Unassembled WGS sequence"/>
</dbReference>
<keyword evidence="1" id="KW-0732">Signal</keyword>
<feature type="chain" id="PRO_5042469330" evidence="1">
    <location>
        <begin position="24"/>
        <end position="85"/>
    </location>
</feature>
<dbReference type="AlphaFoldDB" id="A0AAJ2BI64"/>
<feature type="signal peptide" evidence="1">
    <location>
        <begin position="1"/>
        <end position="23"/>
    </location>
</feature>
<evidence type="ECO:0000313" key="2">
    <source>
        <dbReference type="EMBL" id="MDQ1186939.1"/>
    </source>
</evidence>
<comment type="caution">
    <text evidence="3">The sequence shown here is derived from an EMBL/GenBank/DDBJ whole genome shotgun (WGS) entry which is preliminary data.</text>
</comment>